<gene>
    <name evidence="1" type="ORF">HAX54_038498</name>
</gene>
<feature type="non-terminal residue" evidence="1">
    <location>
        <position position="96"/>
    </location>
</feature>
<comment type="caution">
    <text evidence="1">The sequence shown here is derived from an EMBL/GenBank/DDBJ whole genome shotgun (WGS) entry which is preliminary data.</text>
</comment>
<evidence type="ECO:0000313" key="1">
    <source>
        <dbReference type="EMBL" id="MCD7458527.1"/>
    </source>
</evidence>
<accession>A0ABS8SI35</accession>
<proteinExistence type="predicted"/>
<sequence length="96" mass="11236">MHLAKVLTRSLNKLFDNSSFKGFVAKRIWQPFAAVAGVTRSFLQLRYTLKKWWTTSCNDKLKPLYKVVPALVWKICKRRNIIMHGGYMSITKVLFE</sequence>
<dbReference type="Proteomes" id="UP000823775">
    <property type="component" value="Unassembled WGS sequence"/>
</dbReference>
<organism evidence="1 2">
    <name type="scientific">Datura stramonium</name>
    <name type="common">Jimsonweed</name>
    <name type="synonym">Common thornapple</name>
    <dbReference type="NCBI Taxonomy" id="4076"/>
    <lineage>
        <taxon>Eukaryota</taxon>
        <taxon>Viridiplantae</taxon>
        <taxon>Streptophyta</taxon>
        <taxon>Embryophyta</taxon>
        <taxon>Tracheophyta</taxon>
        <taxon>Spermatophyta</taxon>
        <taxon>Magnoliopsida</taxon>
        <taxon>eudicotyledons</taxon>
        <taxon>Gunneridae</taxon>
        <taxon>Pentapetalae</taxon>
        <taxon>asterids</taxon>
        <taxon>lamiids</taxon>
        <taxon>Solanales</taxon>
        <taxon>Solanaceae</taxon>
        <taxon>Solanoideae</taxon>
        <taxon>Datureae</taxon>
        <taxon>Datura</taxon>
    </lineage>
</organism>
<keyword evidence="2" id="KW-1185">Reference proteome</keyword>
<reference evidence="1 2" key="1">
    <citation type="journal article" date="2021" name="BMC Genomics">
        <title>Datura genome reveals duplications of psychoactive alkaloid biosynthetic genes and high mutation rate following tissue culture.</title>
        <authorList>
            <person name="Rajewski A."/>
            <person name="Carter-House D."/>
            <person name="Stajich J."/>
            <person name="Litt A."/>
        </authorList>
    </citation>
    <scope>NUCLEOTIDE SEQUENCE [LARGE SCALE GENOMIC DNA]</scope>
    <source>
        <strain evidence="1">AR-01</strain>
    </source>
</reference>
<name>A0ABS8SI35_DATST</name>
<dbReference type="EMBL" id="JACEIK010000526">
    <property type="protein sequence ID" value="MCD7458527.1"/>
    <property type="molecule type" value="Genomic_DNA"/>
</dbReference>
<evidence type="ECO:0000313" key="2">
    <source>
        <dbReference type="Proteomes" id="UP000823775"/>
    </source>
</evidence>
<protein>
    <submittedName>
        <fullName evidence="1">Uncharacterized protein</fullName>
    </submittedName>
</protein>